<accession>A0A917HZP5</accession>
<dbReference type="RefSeq" id="WP_188507508.1">
    <property type="nucleotide sequence ID" value="NZ_BMER01000004.1"/>
</dbReference>
<dbReference type="Proteomes" id="UP000660862">
    <property type="component" value="Unassembled WGS sequence"/>
</dbReference>
<comment type="caution">
    <text evidence="1">The sequence shown here is derived from an EMBL/GenBank/DDBJ whole genome shotgun (WGS) entry which is preliminary data.</text>
</comment>
<reference evidence="1" key="2">
    <citation type="submission" date="2020-09" db="EMBL/GenBank/DDBJ databases">
        <authorList>
            <person name="Sun Q."/>
            <person name="Zhou Y."/>
        </authorList>
    </citation>
    <scope>NUCLEOTIDE SEQUENCE</scope>
    <source>
        <strain evidence="1">CGMCC 1.12195</strain>
    </source>
</reference>
<name>A0A917HZP5_9SPHI</name>
<sequence length="144" mass="16680">MKHSETINRYLETISATRRGLRVLIADDFIVEQIAFLETVRHYLPESVADAVDSSGLEQLLDRTGSGYDLVILEDCFLLDPEKFYIKRTRDRYPDAKIALFMDRENLYRLQTNPQLSDFDIILTKCSTVEAIAEKLCLTFQETH</sequence>
<dbReference type="EMBL" id="BMER01000004">
    <property type="protein sequence ID" value="GGG97653.1"/>
    <property type="molecule type" value="Genomic_DNA"/>
</dbReference>
<protein>
    <submittedName>
        <fullName evidence="1">Uncharacterized protein</fullName>
    </submittedName>
</protein>
<gene>
    <name evidence="1" type="ORF">GCM10007415_36370</name>
</gene>
<dbReference type="AlphaFoldDB" id="A0A917HZP5"/>
<keyword evidence="2" id="KW-1185">Reference proteome</keyword>
<evidence type="ECO:0000313" key="2">
    <source>
        <dbReference type="Proteomes" id="UP000660862"/>
    </source>
</evidence>
<reference evidence="1" key="1">
    <citation type="journal article" date="2014" name="Int. J. Syst. Evol. Microbiol.">
        <title>Complete genome sequence of Corynebacterium casei LMG S-19264T (=DSM 44701T), isolated from a smear-ripened cheese.</title>
        <authorList>
            <consortium name="US DOE Joint Genome Institute (JGI-PGF)"/>
            <person name="Walter F."/>
            <person name="Albersmeier A."/>
            <person name="Kalinowski J."/>
            <person name="Ruckert C."/>
        </authorList>
    </citation>
    <scope>NUCLEOTIDE SEQUENCE</scope>
    <source>
        <strain evidence="1">CGMCC 1.12195</strain>
    </source>
</reference>
<evidence type="ECO:0000313" key="1">
    <source>
        <dbReference type="EMBL" id="GGG97653.1"/>
    </source>
</evidence>
<proteinExistence type="predicted"/>
<organism evidence="1 2">
    <name type="scientific">Parapedobacter pyrenivorans</name>
    <dbReference type="NCBI Taxonomy" id="1305674"/>
    <lineage>
        <taxon>Bacteria</taxon>
        <taxon>Pseudomonadati</taxon>
        <taxon>Bacteroidota</taxon>
        <taxon>Sphingobacteriia</taxon>
        <taxon>Sphingobacteriales</taxon>
        <taxon>Sphingobacteriaceae</taxon>
        <taxon>Parapedobacter</taxon>
    </lineage>
</organism>